<evidence type="ECO:0000313" key="9">
    <source>
        <dbReference type="Proteomes" id="UP000319619"/>
    </source>
</evidence>
<dbReference type="GO" id="GO:0019305">
    <property type="term" value="P:dTDP-rhamnose biosynthetic process"/>
    <property type="evidence" value="ECO:0007669"/>
    <property type="project" value="UniProtKB-UniPathway"/>
</dbReference>
<comment type="function">
    <text evidence="6">Catalyzes the reduction of dTDP-6-deoxy-L-lyxo-4-hexulose to yield dTDP-L-rhamnose.</text>
</comment>
<dbReference type="NCBIfam" id="TIGR01214">
    <property type="entry name" value="rmlD"/>
    <property type="match status" value="1"/>
</dbReference>
<proteinExistence type="inferred from homology"/>
<evidence type="ECO:0000256" key="3">
    <source>
        <dbReference type="ARBA" id="ARBA00012929"/>
    </source>
</evidence>
<name>A0A532UTX4_UNCL8</name>
<dbReference type="AlphaFoldDB" id="A0A532UTX4"/>
<evidence type="ECO:0000259" key="7">
    <source>
        <dbReference type="Pfam" id="PF04321"/>
    </source>
</evidence>
<evidence type="ECO:0000256" key="1">
    <source>
        <dbReference type="ARBA" id="ARBA00004781"/>
    </source>
</evidence>
<comment type="pathway">
    <text evidence="1 6">Carbohydrate biosynthesis; dTDP-L-rhamnose biosynthesis.</text>
</comment>
<protein>
    <recommendedName>
        <fullName evidence="4 6">dTDP-4-dehydrorhamnose reductase</fullName>
        <ecNumber evidence="3 6">1.1.1.133</ecNumber>
    </recommendedName>
</protein>
<comment type="similarity">
    <text evidence="2 6">Belongs to the dTDP-4-dehydrorhamnose reductase family.</text>
</comment>
<dbReference type="PANTHER" id="PTHR10491:SF4">
    <property type="entry name" value="METHIONINE ADENOSYLTRANSFERASE 2 SUBUNIT BETA"/>
    <property type="match status" value="1"/>
</dbReference>
<keyword evidence="6" id="KW-0560">Oxidoreductase</keyword>
<accession>A0A532UTX4</accession>
<dbReference type="Proteomes" id="UP000319619">
    <property type="component" value="Unassembled WGS sequence"/>
</dbReference>
<gene>
    <name evidence="8" type="primary">rfbD</name>
    <name evidence="8" type="ORF">CEE37_12780</name>
</gene>
<dbReference type="Pfam" id="PF04321">
    <property type="entry name" value="RmlD_sub_bind"/>
    <property type="match status" value="1"/>
</dbReference>
<dbReference type="EMBL" id="NJBN01000010">
    <property type="protein sequence ID" value="TKJ38389.1"/>
    <property type="molecule type" value="Genomic_DNA"/>
</dbReference>
<dbReference type="InterPro" id="IPR029903">
    <property type="entry name" value="RmlD-like-bd"/>
</dbReference>
<dbReference type="GO" id="GO:0008831">
    <property type="term" value="F:dTDP-4-dehydrorhamnose reductase activity"/>
    <property type="evidence" value="ECO:0007669"/>
    <property type="project" value="UniProtKB-EC"/>
</dbReference>
<dbReference type="UniPathway" id="UPA00124"/>
<comment type="catalytic activity">
    <reaction evidence="5">
        <text>dTDP-beta-L-rhamnose + NADP(+) = dTDP-4-dehydro-beta-L-rhamnose + NADPH + H(+)</text>
        <dbReference type="Rhea" id="RHEA:21796"/>
        <dbReference type="ChEBI" id="CHEBI:15378"/>
        <dbReference type="ChEBI" id="CHEBI:57510"/>
        <dbReference type="ChEBI" id="CHEBI:57783"/>
        <dbReference type="ChEBI" id="CHEBI:58349"/>
        <dbReference type="ChEBI" id="CHEBI:62830"/>
        <dbReference type="EC" id="1.1.1.133"/>
    </reaction>
</comment>
<dbReference type="CDD" id="cd05254">
    <property type="entry name" value="dTDP_HR_like_SDR_e"/>
    <property type="match status" value="1"/>
</dbReference>
<organism evidence="8 9">
    <name type="scientific">candidate division LCP-89 bacterium B3_LCP</name>
    <dbReference type="NCBI Taxonomy" id="2012998"/>
    <lineage>
        <taxon>Bacteria</taxon>
        <taxon>Pseudomonadati</taxon>
        <taxon>Bacteria division LCP-89</taxon>
    </lineage>
</organism>
<sequence length="333" mass="37495">MMNWANWTYMGVTMTADDVMEQFIPYAERIVVTGCHGLLGQKLHELLSSTNDIIGIDLSADSFLTGNSYKYISLDITRRSEVVDAILENQPGIIINTAAITGVDRCEDERELCWRVNVHAVENLIRAAAKVDAHLIQISSDYVFDGNDPPYRETDLPRPLGFYGKSKLAAENAMRGSDIQETIVRTQLLYGVAPMIRSNFVDFIRTKLECDEDLQIVDDQIGNPTLADDLARGIARIIQLRKRGIYHISGSESISRYDFAREIARTFDEDPNRISAMKTNDLDQKALRPQNSTFCLDKIAGELRFKPFDVKNGLNEYRKQLTHLKAAIGGKSL</sequence>
<dbReference type="SUPFAM" id="SSF51735">
    <property type="entry name" value="NAD(P)-binding Rossmann-fold domains"/>
    <property type="match status" value="1"/>
</dbReference>
<evidence type="ECO:0000256" key="6">
    <source>
        <dbReference type="RuleBase" id="RU364082"/>
    </source>
</evidence>
<keyword evidence="6" id="KW-0521">NADP</keyword>
<dbReference type="Gene3D" id="3.40.50.720">
    <property type="entry name" value="NAD(P)-binding Rossmann-like Domain"/>
    <property type="match status" value="1"/>
</dbReference>
<comment type="caution">
    <text evidence="8">The sequence shown here is derived from an EMBL/GenBank/DDBJ whole genome shotgun (WGS) entry which is preliminary data.</text>
</comment>
<dbReference type="EC" id="1.1.1.133" evidence="3 6"/>
<evidence type="ECO:0000256" key="5">
    <source>
        <dbReference type="ARBA" id="ARBA00048200"/>
    </source>
</evidence>
<evidence type="ECO:0000256" key="4">
    <source>
        <dbReference type="ARBA" id="ARBA00017099"/>
    </source>
</evidence>
<dbReference type="PANTHER" id="PTHR10491">
    <property type="entry name" value="DTDP-4-DEHYDRORHAMNOSE REDUCTASE"/>
    <property type="match status" value="1"/>
</dbReference>
<evidence type="ECO:0000256" key="2">
    <source>
        <dbReference type="ARBA" id="ARBA00010944"/>
    </source>
</evidence>
<dbReference type="InterPro" id="IPR036291">
    <property type="entry name" value="NAD(P)-bd_dom_sf"/>
</dbReference>
<evidence type="ECO:0000313" key="8">
    <source>
        <dbReference type="EMBL" id="TKJ38389.1"/>
    </source>
</evidence>
<reference evidence="8 9" key="1">
    <citation type="submission" date="2017-06" db="EMBL/GenBank/DDBJ databases">
        <title>Novel microbial phyla capable of carbon fixation and sulfur reduction in deep-sea sediments.</title>
        <authorList>
            <person name="Huang J."/>
            <person name="Baker B."/>
            <person name="Wang Y."/>
        </authorList>
    </citation>
    <scope>NUCLEOTIDE SEQUENCE [LARGE SCALE GENOMIC DNA]</scope>
    <source>
        <strain evidence="8">B3_LCP</strain>
    </source>
</reference>
<feature type="domain" description="RmlD-like substrate binding" evidence="7">
    <location>
        <begin position="29"/>
        <end position="321"/>
    </location>
</feature>
<dbReference type="InterPro" id="IPR005913">
    <property type="entry name" value="dTDP_dehydrorham_reduct"/>
</dbReference>